<dbReference type="PANTHER" id="PTHR36508">
    <property type="entry name" value="PROTEIN SLYX"/>
    <property type="match status" value="1"/>
</dbReference>
<organism evidence="1">
    <name type="scientific">marine metagenome</name>
    <dbReference type="NCBI Taxonomy" id="408172"/>
    <lineage>
        <taxon>unclassified sequences</taxon>
        <taxon>metagenomes</taxon>
        <taxon>ecological metagenomes</taxon>
    </lineage>
</organism>
<dbReference type="HAMAP" id="MF_00715">
    <property type="entry name" value="SlyX"/>
    <property type="match status" value="1"/>
</dbReference>
<dbReference type="PANTHER" id="PTHR36508:SF1">
    <property type="entry name" value="PROTEIN SLYX"/>
    <property type="match status" value="1"/>
</dbReference>
<evidence type="ECO:0008006" key="2">
    <source>
        <dbReference type="Google" id="ProtNLM"/>
    </source>
</evidence>
<dbReference type="Gene3D" id="1.20.5.300">
    <property type="match status" value="1"/>
</dbReference>
<evidence type="ECO:0000313" key="1">
    <source>
        <dbReference type="EMBL" id="SUZ52755.1"/>
    </source>
</evidence>
<name>A0A381NDX1_9ZZZZ</name>
<reference evidence="1" key="1">
    <citation type="submission" date="2018-05" db="EMBL/GenBank/DDBJ databases">
        <authorList>
            <person name="Lanie J.A."/>
            <person name="Ng W.-L."/>
            <person name="Kazmierczak K.M."/>
            <person name="Andrzejewski T.M."/>
            <person name="Davidsen T.M."/>
            <person name="Wayne K.J."/>
            <person name="Tettelin H."/>
            <person name="Glass J.I."/>
            <person name="Rusch D."/>
            <person name="Podicherti R."/>
            <person name="Tsui H.-C.T."/>
            <person name="Winkler M.E."/>
        </authorList>
    </citation>
    <scope>NUCLEOTIDE SEQUENCE</scope>
</reference>
<gene>
    <name evidence="1" type="ORF">METZ01_LOCUS5609</name>
</gene>
<accession>A0A381NDX1</accession>
<sequence length="70" mass="8168">MAEQDTTARIEDLETKLTFQEDTIQKLNDVIVTCQTRVDELDAIIRMLMEQVRTAEHIIKPEDETPPPHY</sequence>
<dbReference type="InterPro" id="IPR007236">
    <property type="entry name" value="SlyX"/>
</dbReference>
<proteinExistence type="inferred from homology"/>
<dbReference type="Pfam" id="PF04102">
    <property type="entry name" value="SlyX"/>
    <property type="match status" value="1"/>
</dbReference>
<dbReference type="AlphaFoldDB" id="A0A381NDX1"/>
<dbReference type="EMBL" id="UINC01000292">
    <property type="protein sequence ID" value="SUZ52755.1"/>
    <property type="molecule type" value="Genomic_DNA"/>
</dbReference>
<protein>
    <recommendedName>
        <fullName evidence="2">Protein SlyX homolog</fullName>
    </recommendedName>
</protein>